<accession>A0AAQ3JZ72</accession>
<gene>
    <name evidence="1" type="ORF">Cni_G07700</name>
</gene>
<dbReference type="EMBL" id="CP136891">
    <property type="protein sequence ID" value="WOK98988.1"/>
    <property type="molecule type" value="Genomic_DNA"/>
</dbReference>
<dbReference type="InterPro" id="IPR038863">
    <property type="entry name" value="Put_Complex_I_su8"/>
</dbReference>
<sequence>MAGRLSSVASRLMGGNGVAARSAASALRSRSGMGLPVGKHIVPDKPVNISPPIFFFSSAPFFLPLKVLIETVLVLSAACSRRVGLGQRYAFPGTLRRSPRAHHRKGASILLI</sequence>
<keyword evidence="2" id="KW-1185">Reference proteome</keyword>
<dbReference type="AlphaFoldDB" id="A0AAQ3JZ72"/>
<organism evidence="1 2">
    <name type="scientific">Canna indica</name>
    <name type="common">Indian-shot</name>
    <dbReference type="NCBI Taxonomy" id="4628"/>
    <lineage>
        <taxon>Eukaryota</taxon>
        <taxon>Viridiplantae</taxon>
        <taxon>Streptophyta</taxon>
        <taxon>Embryophyta</taxon>
        <taxon>Tracheophyta</taxon>
        <taxon>Spermatophyta</taxon>
        <taxon>Magnoliopsida</taxon>
        <taxon>Liliopsida</taxon>
        <taxon>Zingiberales</taxon>
        <taxon>Cannaceae</taxon>
        <taxon>Canna</taxon>
    </lineage>
</organism>
<reference evidence="1 2" key="1">
    <citation type="submission" date="2023-10" db="EMBL/GenBank/DDBJ databases">
        <title>Chromosome-scale genome assembly provides insights into flower coloration mechanisms of Canna indica.</title>
        <authorList>
            <person name="Li C."/>
        </authorList>
    </citation>
    <scope>NUCLEOTIDE SEQUENCE [LARGE SCALE GENOMIC DNA]</scope>
    <source>
        <tissue evidence="1">Flower</tissue>
    </source>
</reference>
<dbReference type="PANTHER" id="PTHR36401:SF1">
    <property type="entry name" value="NADH DEHYDROGENASE [UBIQUINONE] 1 BETA SUBCOMPLEX SUBUNIT 8, MITOCHONDRIAL"/>
    <property type="match status" value="1"/>
</dbReference>
<name>A0AAQ3JZ72_9LILI</name>
<evidence type="ECO:0000313" key="1">
    <source>
        <dbReference type="EMBL" id="WOK98988.1"/>
    </source>
</evidence>
<protein>
    <submittedName>
        <fullName evidence="1">Uncharacterized protein</fullName>
    </submittedName>
</protein>
<proteinExistence type="predicted"/>
<dbReference type="Proteomes" id="UP001327560">
    <property type="component" value="Chromosome 2"/>
</dbReference>
<evidence type="ECO:0000313" key="2">
    <source>
        <dbReference type="Proteomes" id="UP001327560"/>
    </source>
</evidence>
<dbReference type="PANTHER" id="PTHR36401">
    <property type="entry name" value="NADH DEHYDROGENASE [UBIQUINONE] 1 BETA SUBCOMPLEX SUBUNIT 8, MITOCHONDRIAL"/>
    <property type="match status" value="1"/>
</dbReference>